<dbReference type="Proteomes" id="UP001500841">
    <property type="component" value="Unassembled WGS sequence"/>
</dbReference>
<dbReference type="InterPro" id="IPR036681">
    <property type="entry name" value="PgpA-like_sf"/>
</dbReference>
<dbReference type="InterPro" id="IPR007686">
    <property type="entry name" value="YutG/PgpA"/>
</dbReference>
<dbReference type="CDD" id="cd06971">
    <property type="entry name" value="PgpA"/>
    <property type="match status" value="1"/>
</dbReference>
<dbReference type="EMBL" id="BAABCV010000003">
    <property type="protein sequence ID" value="GAA4090481.1"/>
    <property type="molecule type" value="Genomic_DNA"/>
</dbReference>
<evidence type="ECO:0000259" key="2">
    <source>
        <dbReference type="Pfam" id="PF04608"/>
    </source>
</evidence>
<evidence type="ECO:0000256" key="1">
    <source>
        <dbReference type="SAM" id="Phobius"/>
    </source>
</evidence>
<evidence type="ECO:0000313" key="4">
    <source>
        <dbReference type="Proteomes" id="UP001500841"/>
    </source>
</evidence>
<sequence>MLFHKLAATVFGIGYLGKGVGTVAAFFAAVVWYFLFRDANPALISSLLLTFVVTALGVWSGNKVEPIWGKDHSRVVIDEVAGLFVSVLFVPATLQYLIAGFILFRFFDIAKPLLIRKLEALPGGWGVMADDMLAGIYANIILHVIIWLNLLNVKF</sequence>
<comment type="caution">
    <text evidence="3">The sequence shown here is derived from an EMBL/GenBank/DDBJ whole genome shotgun (WGS) entry which is preliminary data.</text>
</comment>
<gene>
    <name evidence="3" type="ORF">GCM10022392_10030</name>
</gene>
<keyword evidence="1" id="KW-0472">Membrane</keyword>
<dbReference type="RefSeq" id="WP_345101398.1">
    <property type="nucleotide sequence ID" value="NZ_BAABCV010000003.1"/>
</dbReference>
<dbReference type="PANTHER" id="PTHR36305">
    <property type="entry name" value="PHOSPHATIDYLGLYCEROPHOSPHATASE A"/>
    <property type="match status" value="1"/>
</dbReference>
<feature type="transmembrane region" description="Helical" evidence="1">
    <location>
        <begin position="80"/>
        <end position="104"/>
    </location>
</feature>
<keyword evidence="4" id="KW-1185">Reference proteome</keyword>
<organism evidence="3 4">
    <name type="scientific">Mucilaginibacter panaciglaebae</name>
    <dbReference type="NCBI Taxonomy" id="502331"/>
    <lineage>
        <taxon>Bacteria</taxon>
        <taxon>Pseudomonadati</taxon>
        <taxon>Bacteroidota</taxon>
        <taxon>Sphingobacteriia</taxon>
        <taxon>Sphingobacteriales</taxon>
        <taxon>Sphingobacteriaceae</taxon>
        <taxon>Mucilaginibacter</taxon>
    </lineage>
</organism>
<protein>
    <submittedName>
        <fullName evidence="3">Phosphatidylglycerophosphatase A</fullName>
    </submittedName>
</protein>
<feature type="transmembrane region" description="Helical" evidence="1">
    <location>
        <begin position="12"/>
        <end position="35"/>
    </location>
</feature>
<reference evidence="4" key="1">
    <citation type="journal article" date="2019" name="Int. J. Syst. Evol. Microbiol.">
        <title>The Global Catalogue of Microorganisms (GCM) 10K type strain sequencing project: providing services to taxonomists for standard genome sequencing and annotation.</title>
        <authorList>
            <consortium name="The Broad Institute Genomics Platform"/>
            <consortium name="The Broad Institute Genome Sequencing Center for Infectious Disease"/>
            <person name="Wu L."/>
            <person name="Ma J."/>
        </authorList>
    </citation>
    <scope>NUCLEOTIDE SEQUENCE [LARGE SCALE GENOMIC DNA]</scope>
    <source>
        <strain evidence="4">JCM 17085</strain>
    </source>
</reference>
<proteinExistence type="predicted"/>
<name>A0ABP7WJY9_9SPHI</name>
<feature type="transmembrane region" description="Helical" evidence="1">
    <location>
        <begin position="132"/>
        <end position="151"/>
    </location>
</feature>
<accession>A0ABP7WJY9</accession>
<feature type="transmembrane region" description="Helical" evidence="1">
    <location>
        <begin position="41"/>
        <end position="59"/>
    </location>
</feature>
<evidence type="ECO:0000313" key="3">
    <source>
        <dbReference type="EMBL" id="GAA4090481.1"/>
    </source>
</evidence>
<dbReference type="Pfam" id="PF04608">
    <property type="entry name" value="PgpA"/>
    <property type="match status" value="1"/>
</dbReference>
<keyword evidence="1" id="KW-0812">Transmembrane</keyword>
<feature type="domain" description="YutG/PgpA" evidence="2">
    <location>
        <begin position="7"/>
        <end position="145"/>
    </location>
</feature>
<dbReference type="SUPFAM" id="SSF101307">
    <property type="entry name" value="YutG-like"/>
    <property type="match status" value="1"/>
</dbReference>
<dbReference type="PIRSF" id="PIRSF006162">
    <property type="entry name" value="PgpA"/>
    <property type="match status" value="1"/>
</dbReference>
<keyword evidence="1" id="KW-1133">Transmembrane helix</keyword>
<dbReference type="InterPro" id="IPR026037">
    <property type="entry name" value="PgpA"/>
</dbReference>
<dbReference type="PANTHER" id="PTHR36305:SF1">
    <property type="entry name" value="PHOSPHATIDYLGLYCEROPHOSPHATASE A"/>
    <property type="match status" value="1"/>
</dbReference>